<sequence length="154" mass="17489">MKDKRDRKTAEIADARVLPTPTRQPYMSAEWFKDLQAVVAELGVTRTAQRMKTEKGRHVSRTNLSQFLHGLGEYRVGGRARPHLMEARYRQAFERITCPQLGESLTFAECRAHSSGPPPKHNPLRLTFWIACQGCSFKPATKGKQPHEQDSTDV</sequence>
<organism evidence="1 2">
    <name type="scientific">Pandoraea fibrosis</name>
    <dbReference type="NCBI Taxonomy" id="1891094"/>
    <lineage>
        <taxon>Bacteria</taxon>
        <taxon>Pseudomonadati</taxon>
        <taxon>Pseudomonadota</taxon>
        <taxon>Betaproteobacteria</taxon>
        <taxon>Burkholderiales</taxon>
        <taxon>Burkholderiaceae</taxon>
        <taxon>Pandoraea</taxon>
    </lineage>
</organism>
<protein>
    <submittedName>
        <fullName evidence="1">Uncharacterized protein</fullName>
    </submittedName>
</protein>
<dbReference type="EMBL" id="CABPRW010000009">
    <property type="protein sequence ID" value="VVE35606.1"/>
    <property type="molecule type" value="Genomic_DNA"/>
</dbReference>
<dbReference type="AlphaFoldDB" id="A0A5E4XH54"/>
<evidence type="ECO:0000313" key="1">
    <source>
        <dbReference type="EMBL" id="VVE35606.1"/>
    </source>
</evidence>
<dbReference type="OrthoDB" id="7358102at2"/>
<accession>A0A5E4XH54</accession>
<gene>
    <name evidence="1" type="ORF">PFI31113_03845</name>
</gene>
<dbReference type="RefSeq" id="WP_150600532.1">
    <property type="nucleotide sequence ID" value="NZ_CABPRW010000009.1"/>
</dbReference>
<proteinExistence type="predicted"/>
<evidence type="ECO:0000313" key="2">
    <source>
        <dbReference type="Proteomes" id="UP000382577"/>
    </source>
</evidence>
<name>A0A5E4XH54_9BURK</name>
<reference evidence="1 2" key="1">
    <citation type="submission" date="2019-08" db="EMBL/GenBank/DDBJ databases">
        <authorList>
            <person name="Peeters C."/>
        </authorList>
    </citation>
    <scope>NUCLEOTIDE SEQUENCE [LARGE SCALE GENOMIC DNA]</scope>
    <source>
        <strain evidence="1 2">LMG 31113</strain>
    </source>
</reference>
<dbReference type="Proteomes" id="UP000382577">
    <property type="component" value="Unassembled WGS sequence"/>
</dbReference>